<evidence type="ECO:0000256" key="1">
    <source>
        <dbReference type="ARBA" id="ARBA00022490"/>
    </source>
</evidence>
<proteinExistence type="inferred from homology"/>
<comment type="subunit">
    <text evidence="9">Homohexamer.</text>
</comment>
<feature type="binding site" evidence="9">
    <location>
        <begin position="10"/>
        <end position="11"/>
    </location>
    <ligand>
        <name>ATP</name>
        <dbReference type="ChEBI" id="CHEBI:30616"/>
    </ligand>
</feature>
<evidence type="ECO:0000256" key="9">
    <source>
        <dbReference type="HAMAP-Rule" id="MF_00151"/>
    </source>
</evidence>
<keyword evidence="4 9" id="KW-0547">Nucleotide-binding</keyword>
<dbReference type="EMBL" id="JBHSDV010000001">
    <property type="protein sequence ID" value="MFC4387298.1"/>
    <property type="molecule type" value="Genomic_DNA"/>
</dbReference>
<name>A0ABV8VWZ5_9BACI</name>
<dbReference type="PRINTS" id="PR01020">
    <property type="entry name" value="LPSBIOSNTHSS"/>
</dbReference>
<feature type="binding site" evidence="9">
    <location>
        <position position="18"/>
    </location>
    <ligand>
        <name>ATP</name>
        <dbReference type="ChEBI" id="CHEBI:30616"/>
    </ligand>
</feature>
<feature type="binding site" evidence="9">
    <location>
        <begin position="89"/>
        <end position="91"/>
    </location>
    <ligand>
        <name>ATP</name>
        <dbReference type="ChEBI" id="CHEBI:30616"/>
    </ligand>
</feature>
<keyword evidence="5 9" id="KW-0067">ATP-binding</keyword>
<keyword evidence="2 9" id="KW-0808">Transferase</keyword>
<evidence type="ECO:0000313" key="12">
    <source>
        <dbReference type="Proteomes" id="UP001595880"/>
    </source>
</evidence>
<feature type="binding site" evidence="9">
    <location>
        <begin position="124"/>
        <end position="130"/>
    </location>
    <ligand>
        <name>ATP</name>
        <dbReference type="ChEBI" id="CHEBI:30616"/>
    </ligand>
</feature>
<evidence type="ECO:0000256" key="2">
    <source>
        <dbReference type="ARBA" id="ARBA00022679"/>
    </source>
</evidence>
<feature type="binding site" evidence="9">
    <location>
        <position position="74"/>
    </location>
    <ligand>
        <name>substrate</name>
    </ligand>
</feature>
<evidence type="ECO:0000313" key="11">
    <source>
        <dbReference type="EMBL" id="MFC4387298.1"/>
    </source>
</evidence>
<evidence type="ECO:0000259" key="10">
    <source>
        <dbReference type="Pfam" id="PF01467"/>
    </source>
</evidence>
<comment type="similarity">
    <text evidence="9">Belongs to the bacterial CoaD family.</text>
</comment>
<dbReference type="RefSeq" id="WP_390196935.1">
    <property type="nucleotide sequence ID" value="NZ_JBHSDV010000001.1"/>
</dbReference>
<feature type="domain" description="Cytidyltransferase-like" evidence="10">
    <location>
        <begin position="6"/>
        <end position="134"/>
    </location>
</feature>
<comment type="catalytic activity">
    <reaction evidence="8 9">
        <text>(R)-4'-phosphopantetheine + ATP + H(+) = 3'-dephospho-CoA + diphosphate</text>
        <dbReference type="Rhea" id="RHEA:19801"/>
        <dbReference type="ChEBI" id="CHEBI:15378"/>
        <dbReference type="ChEBI" id="CHEBI:30616"/>
        <dbReference type="ChEBI" id="CHEBI:33019"/>
        <dbReference type="ChEBI" id="CHEBI:57328"/>
        <dbReference type="ChEBI" id="CHEBI:61723"/>
        <dbReference type="EC" id="2.7.7.3"/>
    </reaction>
</comment>
<evidence type="ECO:0000256" key="7">
    <source>
        <dbReference type="ARBA" id="ARBA00022993"/>
    </source>
</evidence>
<dbReference type="CDD" id="cd02163">
    <property type="entry name" value="PPAT"/>
    <property type="match status" value="1"/>
</dbReference>
<dbReference type="SUPFAM" id="SSF52374">
    <property type="entry name" value="Nucleotidylyl transferase"/>
    <property type="match status" value="1"/>
</dbReference>
<keyword evidence="7 9" id="KW-0173">Coenzyme A biosynthesis</keyword>
<dbReference type="Pfam" id="PF01467">
    <property type="entry name" value="CTP_transf_like"/>
    <property type="match status" value="1"/>
</dbReference>
<dbReference type="EC" id="2.7.7.3" evidence="9"/>
<keyword evidence="3 9" id="KW-0548">Nucleotidyltransferase</keyword>
<keyword evidence="1 9" id="KW-0963">Cytoplasm</keyword>
<dbReference type="HAMAP" id="MF_00151">
    <property type="entry name" value="PPAT_bact"/>
    <property type="match status" value="1"/>
</dbReference>
<feature type="binding site" evidence="9">
    <location>
        <position position="99"/>
    </location>
    <ligand>
        <name>ATP</name>
        <dbReference type="ChEBI" id="CHEBI:30616"/>
    </ligand>
</feature>
<keyword evidence="6 9" id="KW-0460">Magnesium</keyword>
<feature type="binding site" evidence="9">
    <location>
        <position position="42"/>
    </location>
    <ligand>
        <name>substrate</name>
    </ligand>
</feature>
<protein>
    <recommendedName>
        <fullName evidence="9">Phosphopantetheine adenylyltransferase</fullName>
        <ecNumber evidence="9">2.7.7.3</ecNumber>
    </recommendedName>
    <alternativeName>
        <fullName evidence="9">Dephospho-CoA pyrophosphorylase</fullName>
    </alternativeName>
    <alternativeName>
        <fullName evidence="9">Pantetheine-phosphate adenylyltransferase</fullName>
        <shortName evidence="9">PPAT</shortName>
    </alternativeName>
</protein>
<organism evidence="11 12">
    <name type="scientific">Gracilibacillus marinus</name>
    <dbReference type="NCBI Taxonomy" id="630535"/>
    <lineage>
        <taxon>Bacteria</taxon>
        <taxon>Bacillati</taxon>
        <taxon>Bacillota</taxon>
        <taxon>Bacilli</taxon>
        <taxon>Bacillales</taxon>
        <taxon>Bacillaceae</taxon>
        <taxon>Gracilibacillus</taxon>
    </lineage>
</organism>
<dbReference type="Proteomes" id="UP001595880">
    <property type="component" value="Unassembled WGS sequence"/>
</dbReference>
<accession>A0ABV8VWZ5</accession>
<evidence type="ECO:0000256" key="6">
    <source>
        <dbReference type="ARBA" id="ARBA00022842"/>
    </source>
</evidence>
<dbReference type="NCBIfam" id="TIGR01510">
    <property type="entry name" value="coaD_prev_kdtB"/>
    <property type="match status" value="1"/>
</dbReference>
<evidence type="ECO:0000256" key="3">
    <source>
        <dbReference type="ARBA" id="ARBA00022695"/>
    </source>
</evidence>
<dbReference type="PANTHER" id="PTHR21342:SF1">
    <property type="entry name" value="PHOSPHOPANTETHEINE ADENYLYLTRANSFERASE"/>
    <property type="match status" value="1"/>
</dbReference>
<dbReference type="PANTHER" id="PTHR21342">
    <property type="entry name" value="PHOSPHOPANTETHEINE ADENYLYLTRANSFERASE"/>
    <property type="match status" value="1"/>
</dbReference>
<dbReference type="InterPro" id="IPR014729">
    <property type="entry name" value="Rossmann-like_a/b/a_fold"/>
</dbReference>
<dbReference type="GO" id="GO:0004595">
    <property type="term" value="F:pantetheine-phosphate adenylyltransferase activity"/>
    <property type="evidence" value="ECO:0007669"/>
    <property type="project" value="UniProtKB-EC"/>
</dbReference>
<dbReference type="InterPro" id="IPR001980">
    <property type="entry name" value="PPAT"/>
</dbReference>
<reference evidence="12" key="1">
    <citation type="journal article" date="2019" name="Int. J. Syst. Evol. Microbiol.">
        <title>The Global Catalogue of Microorganisms (GCM) 10K type strain sequencing project: providing services to taxonomists for standard genome sequencing and annotation.</title>
        <authorList>
            <consortium name="The Broad Institute Genomics Platform"/>
            <consortium name="The Broad Institute Genome Sequencing Center for Infectious Disease"/>
            <person name="Wu L."/>
            <person name="Ma J."/>
        </authorList>
    </citation>
    <scope>NUCLEOTIDE SEQUENCE [LARGE SCALE GENOMIC DNA]</scope>
    <source>
        <strain evidence="12">KACC 14058</strain>
    </source>
</reference>
<sequence length="159" mass="18062">MTSLAICPGSFDPVTYGHLDIIQRGAKIFDEVIVAVFNNQSKSPLFSVEERVYLLEQATEHIHNVRVDACNGLLMDYASNQGAQVVLRGLRAVTDFEYEMQITSMNRKLNEEIETFFMMTNNQYSFLSSSMVKEVAKYHANVSDLVPPIVEEALKKKYK</sequence>
<dbReference type="NCBIfam" id="TIGR00125">
    <property type="entry name" value="cyt_tran_rel"/>
    <property type="match status" value="1"/>
</dbReference>
<dbReference type="InterPro" id="IPR004821">
    <property type="entry name" value="Cyt_trans-like"/>
</dbReference>
<keyword evidence="12" id="KW-1185">Reference proteome</keyword>
<comment type="cofactor">
    <cofactor evidence="9">
        <name>Mg(2+)</name>
        <dbReference type="ChEBI" id="CHEBI:18420"/>
    </cofactor>
</comment>
<comment type="function">
    <text evidence="9">Reversibly transfers an adenylyl group from ATP to 4'-phosphopantetheine, yielding dephospho-CoA (dPCoA) and pyrophosphate.</text>
</comment>
<comment type="caution">
    <text evidence="11">The sequence shown here is derived from an EMBL/GenBank/DDBJ whole genome shotgun (WGS) entry which is preliminary data.</text>
</comment>
<feature type="site" description="Transition state stabilizer" evidence="9">
    <location>
        <position position="18"/>
    </location>
</feature>
<comment type="subcellular location">
    <subcellularLocation>
        <location evidence="9">Cytoplasm</location>
    </subcellularLocation>
</comment>
<gene>
    <name evidence="9 11" type="primary">coaD</name>
    <name evidence="11" type="ORF">ACFOZ1_05680</name>
</gene>
<feature type="binding site" evidence="9">
    <location>
        <position position="10"/>
    </location>
    <ligand>
        <name>substrate</name>
    </ligand>
</feature>
<evidence type="ECO:0000256" key="4">
    <source>
        <dbReference type="ARBA" id="ARBA00022741"/>
    </source>
</evidence>
<evidence type="ECO:0000256" key="5">
    <source>
        <dbReference type="ARBA" id="ARBA00022840"/>
    </source>
</evidence>
<dbReference type="Gene3D" id="3.40.50.620">
    <property type="entry name" value="HUPs"/>
    <property type="match status" value="1"/>
</dbReference>
<evidence type="ECO:0000256" key="8">
    <source>
        <dbReference type="ARBA" id="ARBA00029346"/>
    </source>
</evidence>
<comment type="pathway">
    <text evidence="9">Cofactor biosynthesis; coenzyme A biosynthesis; CoA from (R)-pantothenate: step 4/5.</text>
</comment>
<feature type="binding site" evidence="9">
    <location>
        <position position="88"/>
    </location>
    <ligand>
        <name>substrate</name>
    </ligand>
</feature>